<keyword evidence="4 6" id="KW-1133">Transmembrane helix</keyword>
<dbReference type="OrthoDB" id="114780at2"/>
<comment type="similarity">
    <text evidence="2">Belongs to the EamA transporter family.</text>
</comment>
<evidence type="ECO:0000313" key="8">
    <source>
        <dbReference type="EMBL" id="RXS94538.1"/>
    </source>
</evidence>
<evidence type="ECO:0000256" key="3">
    <source>
        <dbReference type="ARBA" id="ARBA00022692"/>
    </source>
</evidence>
<feature type="transmembrane region" description="Helical" evidence="6">
    <location>
        <begin position="179"/>
        <end position="197"/>
    </location>
</feature>
<feature type="domain" description="EamA" evidence="7">
    <location>
        <begin position="179"/>
        <end position="316"/>
    </location>
</feature>
<dbReference type="Pfam" id="PF00892">
    <property type="entry name" value="EamA"/>
    <property type="match status" value="2"/>
</dbReference>
<feature type="transmembrane region" description="Helical" evidence="6">
    <location>
        <begin position="241"/>
        <end position="263"/>
    </location>
</feature>
<feature type="transmembrane region" description="Helical" evidence="6">
    <location>
        <begin position="89"/>
        <end position="106"/>
    </location>
</feature>
<dbReference type="GO" id="GO:0016020">
    <property type="term" value="C:membrane"/>
    <property type="evidence" value="ECO:0007669"/>
    <property type="project" value="UniProtKB-SubCell"/>
</dbReference>
<evidence type="ECO:0000256" key="6">
    <source>
        <dbReference type="SAM" id="Phobius"/>
    </source>
</evidence>
<feature type="transmembrane region" description="Helical" evidence="6">
    <location>
        <begin position="51"/>
        <end position="69"/>
    </location>
</feature>
<gene>
    <name evidence="8" type="ORF">ESZ00_15855</name>
</gene>
<dbReference type="EMBL" id="SDMK01000003">
    <property type="protein sequence ID" value="RXS94538.1"/>
    <property type="molecule type" value="Genomic_DNA"/>
</dbReference>
<proteinExistence type="inferred from homology"/>
<dbReference type="InterPro" id="IPR000620">
    <property type="entry name" value="EamA_dom"/>
</dbReference>
<evidence type="ECO:0000256" key="5">
    <source>
        <dbReference type="ARBA" id="ARBA00023136"/>
    </source>
</evidence>
<evidence type="ECO:0000259" key="7">
    <source>
        <dbReference type="Pfam" id="PF00892"/>
    </source>
</evidence>
<sequence length="329" mass="35212">MRPLGDSSTLSSAQAQARTRISSAVLLVAASLLWSGQGVAVKLLTGHLQPLAIALLPFYAVTTAGLLLLSFRKSDENRWTRAWQHRHELLFVGIGGQLLAQVGMTLGVSESLASDGAILSMLIPILSTALATWLLREQLTRLRVISLLMGFAGVLLLSGNLPAHAVAGLDRSHALPLEGNLMIAAGCIGSAFYNVYSKRLLAQFSELEILFFSYLATALCGLPLLILFAPHCLSDLSRLRLPSWLALSYLAFGLYGLSMVLFLRALRWVDAILASASLYLVPLFGVALGISVLHESLSLQTMAGSAVILLSALLLFRYDGTLAPCPSGK</sequence>
<reference evidence="8 9" key="1">
    <citation type="journal article" date="2016" name="Int. J. Syst. Evol. Microbiol.">
        <title>Acidipila dinghuensis sp. nov., an acidobacterium isolated from forest soil.</title>
        <authorList>
            <person name="Jiang Y.W."/>
            <person name="Wang J."/>
            <person name="Chen M.H."/>
            <person name="Lv Y.Y."/>
            <person name="Qiu L.H."/>
        </authorList>
    </citation>
    <scope>NUCLEOTIDE SEQUENCE [LARGE SCALE GENOMIC DNA]</scope>
    <source>
        <strain evidence="8 9">DHOF10</strain>
    </source>
</reference>
<protein>
    <submittedName>
        <fullName evidence="8">DMT family transporter</fullName>
    </submittedName>
</protein>
<keyword evidence="5 6" id="KW-0472">Membrane</keyword>
<evidence type="ECO:0000313" key="9">
    <source>
        <dbReference type="Proteomes" id="UP000290253"/>
    </source>
</evidence>
<dbReference type="AlphaFoldDB" id="A0A4Q1SBM5"/>
<keyword evidence="9" id="KW-1185">Reference proteome</keyword>
<organism evidence="8 9">
    <name type="scientific">Silvibacterium dinghuense</name>
    <dbReference type="NCBI Taxonomy" id="1560006"/>
    <lineage>
        <taxon>Bacteria</taxon>
        <taxon>Pseudomonadati</taxon>
        <taxon>Acidobacteriota</taxon>
        <taxon>Terriglobia</taxon>
        <taxon>Terriglobales</taxon>
        <taxon>Acidobacteriaceae</taxon>
        <taxon>Silvibacterium</taxon>
    </lineage>
</organism>
<feature type="transmembrane region" description="Helical" evidence="6">
    <location>
        <begin position="118"/>
        <end position="135"/>
    </location>
</feature>
<dbReference type="PANTHER" id="PTHR32322:SF2">
    <property type="entry name" value="EAMA DOMAIN-CONTAINING PROTEIN"/>
    <property type="match status" value="1"/>
</dbReference>
<feature type="transmembrane region" description="Helical" evidence="6">
    <location>
        <begin position="147"/>
        <end position="167"/>
    </location>
</feature>
<comment type="subcellular location">
    <subcellularLocation>
        <location evidence="1">Membrane</location>
        <topology evidence="1">Multi-pass membrane protein</topology>
    </subcellularLocation>
</comment>
<dbReference type="PANTHER" id="PTHR32322">
    <property type="entry name" value="INNER MEMBRANE TRANSPORTER"/>
    <property type="match status" value="1"/>
</dbReference>
<feature type="transmembrane region" description="Helical" evidence="6">
    <location>
        <begin position="21"/>
        <end position="45"/>
    </location>
</feature>
<evidence type="ECO:0000256" key="2">
    <source>
        <dbReference type="ARBA" id="ARBA00007362"/>
    </source>
</evidence>
<accession>A0A4Q1SBM5</accession>
<dbReference type="InterPro" id="IPR050638">
    <property type="entry name" value="AA-Vitamin_Transporters"/>
</dbReference>
<evidence type="ECO:0000256" key="1">
    <source>
        <dbReference type="ARBA" id="ARBA00004141"/>
    </source>
</evidence>
<dbReference type="SUPFAM" id="SSF103481">
    <property type="entry name" value="Multidrug resistance efflux transporter EmrE"/>
    <property type="match status" value="2"/>
</dbReference>
<keyword evidence="3 6" id="KW-0812">Transmembrane</keyword>
<dbReference type="Proteomes" id="UP000290253">
    <property type="component" value="Unassembled WGS sequence"/>
</dbReference>
<name>A0A4Q1SBM5_9BACT</name>
<feature type="transmembrane region" description="Helical" evidence="6">
    <location>
        <begin position="209"/>
        <end position="229"/>
    </location>
</feature>
<feature type="domain" description="EamA" evidence="7">
    <location>
        <begin position="24"/>
        <end position="158"/>
    </location>
</feature>
<comment type="caution">
    <text evidence="8">The sequence shown here is derived from an EMBL/GenBank/DDBJ whole genome shotgun (WGS) entry which is preliminary data.</text>
</comment>
<feature type="transmembrane region" description="Helical" evidence="6">
    <location>
        <begin position="299"/>
        <end position="316"/>
    </location>
</feature>
<feature type="transmembrane region" description="Helical" evidence="6">
    <location>
        <begin position="272"/>
        <end position="293"/>
    </location>
</feature>
<dbReference type="InterPro" id="IPR037185">
    <property type="entry name" value="EmrE-like"/>
</dbReference>
<dbReference type="RefSeq" id="WP_129209275.1">
    <property type="nucleotide sequence ID" value="NZ_BMGU01000005.1"/>
</dbReference>
<evidence type="ECO:0000256" key="4">
    <source>
        <dbReference type="ARBA" id="ARBA00022989"/>
    </source>
</evidence>